<keyword evidence="10" id="KW-1185">Reference proteome</keyword>
<keyword evidence="5 6" id="KW-0482">Metalloprotease</keyword>
<comment type="cofactor">
    <cofactor evidence="6">
        <name>Zn(2+)</name>
        <dbReference type="ChEBI" id="CHEBI:29105"/>
    </cofactor>
    <text evidence="6">Binds 1 zinc ion per subunit.</text>
</comment>
<keyword evidence="2" id="KW-0479">Metal-binding</keyword>
<evidence type="ECO:0000256" key="6">
    <source>
        <dbReference type="RuleBase" id="RU003983"/>
    </source>
</evidence>
<dbReference type="GO" id="GO:0004222">
    <property type="term" value="F:metalloendopeptidase activity"/>
    <property type="evidence" value="ECO:0007669"/>
    <property type="project" value="InterPro"/>
</dbReference>
<dbReference type="InterPro" id="IPR001915">
    <property type="entry name" value="Peptidase_M48"/>
</dbReference>
<dbReference type="GO" id="GO:0006515">
    <property type="term" value="P:protein quality control for misfolded or incompletely synthesized proteins"/>
    <property type="evidence" value="ECO:0007669"/>
    <property type="project" value="TreeGrafter"/>
</dbReference>
<evidence type="ECO:0000313" key="9">
    <source>
        <dbReference type="EMBL" id="KAF2400664.1"/>
    </source>
</evidence>
<gene>
    <name evidence="9" type="ORF">EJ06DRAFT_401824</name>
</gene>
<keyword evidence="7" id="KW-0472">Membrane</keyword>
<dbReference type="GO" id="GO:0005743">
    <property type="term" value="C:mitochondrial inner membrane"/>
    <property type="evidence" value="ECO:0007669"/>
    <property type="project" value="TreeGrafter"/>
</dbReference>
<evidence type="ECO:0000256" key="5">
    <source>
        <dbReference type="ARBA" id="ARBA00023049"/>
    </source>
</evidence>
<dbReference type="GO" id="GO:0034982">
    <property type="term" value="P:mitochondrial protein processing"/>
    <property type="evidence" value="ECO:0007669"/>
    <property type="project" value="TreeGrafter"/>
</dbReference>
<protein>
    <recommendedName>
        <fullName evidence="8">Peptidase M48 domain-containing protein</fullName>
    </recommendedName>
</protein>
<name>A0A6G1HXJ9_9PEZI</name>
<keyword evidence="7" id="KW-1133">Transmembrane helix</keyword>
<keyword evidence="7" id="KW-0812">Transmembrane</keyword>
<proteinExistence type="inferred from homology"/>
<dbReference type="CDD" id="cd07331">
    <property type="entry name" value="M48C_Oma1_like"/>
    <property type="match status" value="1"/>
</dbReference>
<evidence type="ECO:0000256" key="7">
    <source>
        <dbReference type="SAM" id="Phobius"/>
    </source>
</evidence>
<evidence type="ECO:0000256" key="4">
    <source>
        <dbReference type="ARBA" id="ARBA00022833"/>
    </source>
</evidence>
<evidence type="ECO:0000259" key="8">
    <source>
        <dbReference type="Pfam" id="PF01435"/>
    </source>
</evidence>
<comment type="similarity">
    <text evidence="6">Belongs to the peptidase M48 family.</text>
</comment>
<sequence length="349" mass="39603">MAFLARRILNQGAFVARPLRYHTRRDFAPGLRPHATPRWSQFLNTRQYHRPSHYGYTRFSGPERPASLLQRWAARPSFYYEVGGAGLLVGVFYISNLEQVPVSGRRRFNIVSSETEASYSKEQYRIILQQLGPLVLPPSDPRSRRVRRVLERLIPASGLDAENWEVHVVEGQEPNAFVIPGGKVFVFSGILPICKDDDGLAAVLGHEIAHNVAHHAAERMSAGFVLSGLVLVLGFMFGIPDFGSRMILSLAFDRPNSRKQESEADYIGLMMMAQSCFNPEGAVAFWRRMDRAAEFEPPQILSTHPSSRSRFEQLQGWLPEAQEKQAQSDCGRVLDYADDFRRAFPQLRW</sequence>
<evidence type="ECO:0000256" key="2">
    <source>
        <dbReference type="ARBA" id="ARBA00022723"/>
    </source>
</evidence>
<keyword evidence="1 6" id="KW-0645">Protease</keyword>
<dbReference type="Proteomes" id="UP000799640">
    <property type="component" value="Unassembled WGS sequence"/>
</dbReference>
<dbReference type="PANTHER" id="PTHR22726">
    <property type="entry name" value="METALLOENDOPEPTIDASE OMA1"/>
    <property type="match status" value="1"/>
</dbReference>
<keyword evidence="4 6" id="KW-0862">Zinc</keyword>
<feature type="domain" description="Peptidase M48" evidence="8">
    <location>
        <begin position="142"/>
        <end position="317"/>
    </location>
</feature>
<dbReference type="Gene3D" id="3.30.2010.10">
    <property type="entry name" value="Metalloproteases ('zincins'), catalytic domain"/>
    <property type="match status" value="1"/>
</dbReference>
<evidence type="ECO:0000256" key="1">
    <source>
        <dbReference type="ARBA" id="ARBA00022670"/>
    </source>
</evidence>
<feature type="transmembrane region" description="Helical" evidence="7">
    <location>
        <begin position="220"/>
        <end position="239"/>
    </location>
</feature>
<reference evidence="9" key="1">
    <citation type="journal article" date="2020" name="Stud. Mycol.">
        <title>101 Dothideomycetes genomes: a test case for predicting lifestyles and emergence of pathogens.</title>
        <authorList>
            <person name="Haridas S."/>
            <person name="Albert R."/>
            <person name="Binder M."/>
            <person name="Bloem J."/>
            <person name="Labutti K."/>
            <person name="Salamov A."/>
            <person name="Andreopoulos B."/>
            <person name="Baker S."/>
            <person name="Barry K."/>
            <person name="Bills G."/>
            <person name="Bluhm B."/>
            <person name="Cannon C."/>
            <person name="Castanera R."/>
            <person name="Culley D."/>
            <person name="Daum C."/>
            <person name="Ezra D."/>
            <person name="Gonzalez J."/>
            <person name="Henrissat B."/>
            <person name="Kuo A."/>
            <person name="Liang C."/>
            <person name="Lipzen A."/>
            <person name="Lutzoni F."/>
            <person name="Magnuson J."/>
            <person name="Mondo S."/>
            <person name="Nolan M."/>
            <person name="Ohm R."/>
            <person name="Pangilinan J."/>
            <person name="Park H.-J."/>
            <person name="Ramirez L."/>
            <person name="Alfaro M."/>
            <person name="Sun H."/>
            <person name="Tritt A."/>
            <person name="Yoshinaga Y."/>
            <person name="Zwiers L.-H."/>
            <person name="Turgeon B."/>
            <person name="Goodwin S."/>
            <person name="Spatafora J."/>
            <person name="Crous P."/>
            <person name="Grigoriev I."/>
        </authorList>
    </citation>
    <scope>NUCLEOTIDE SEQUENCE</scope>
    <source>
        <strain evidence="9">CBS 262.69</strain>
    </source>
</reference>
<dbReference type="Pfam" id="PF01435">
    <property type="entry name" value="Peptidase_M48"/>
    <property type="match status" value="1"/>
</dbReference>
<organism evidence="9 10">
    <name type="scientific">Trichodelitschia bisporula</name>
    <dbReference type="NCBI Taxonomy" id="703511"/>
    <lineage>
        <taxon>Eukaryota</taxon>
        <taxon>Fungi</taxon>
        <taxon>Dikarya</taxon>
        <taxon>Ascomycota</taxon>
        <taxon>Pezizomycotina</taxon>
        <taxon>Dothideomycetes</taxon>
        <taxon>Dothideomycetes incertae sedis</taxon>
        <taxon>Phaeotrichales</taxon>
        <taxon>Phaeotrichaceae</taxon>
        <taxon>Trichodelitschia</taxon>
    </lineage>
</organism>
<dbReference type="AlphaFoldDB" id="A0A6G1HXJ9"/>
<evidence type="ECO:0000313" key="10">
    <source>
        <dbReference type="Proteomes" id="UP000799640"/>
    </source>
</evidence>
<dbReference type="EMBL" id="ML996694">
    <property type="protein sequence ID" value="KAF2400664.1"/>
    <property type="molecule type" value="Genomic_DNA"/>
</dbReference>
<dbReference type="OrthoDB" id="7464992at2759"/>
<evidence type="ECO:0000256" key="3">
    <source>
        <dbReference type="ARBA" id="ARBA00022801"/>
    </source>
</evidence>
<accession>A0A6G1HXJ9</accession>
<dbReference type="PANTHER" id="PTHR22726:SF1">
    <property type="entry name" value="METALLOENDOPEPTIDASE OMA1, MITOCHONDRIAL"/>
    <property type="match status" value="1"/>
</dbReference>
<keyword evidence="3 6" id="KW-0378">Hydrolase</keyword>
<dbReference type="GO" id="GO:0046872">
    <property type="term" value="F:metal ion binding"/>
    <property type="evidence" value="ECO:0007669"/>
    <property type="project" value="UniProtKB-KW"/>
</dbReference>
<dbReference type="InterPro" id="IPR051156">
    <property type="entry name" value="Mito/Outer_Membr_Metalloprot"/>
</dbReference>